<dbReference type="EMBL" id="PUHQ01000089">
    <property type="protein sequence ID" value="KAG0656932.1"/>
    <property type="molecule type" value="Genomic_DNA"/>
</dbReference>
<dbReference type="GO" id="GO:0034431">
    <property type="term" value="F:bis(5'-adenosyl)-hexaphosphatase activity"/>
    <property type="evidence" value="ECO:0007669"/>
    <property type="project" value="TreeGrafter"/>
</dbReference>
<dbReference type="GO" id="GO:0046872">
    <property type="term" value="F:metal ion binding"/>
    <property type="evidence" value="ECO:0007669"/>
    <property type="project" value="UniProtKB-KW"/>
</dbReference>
<dbReference type="InterPro" id="IPR015797">
    <property type="entry name" value="NUDIX_hydrolase-like_dom_sf"/>
</dbReference>
<dbReference type="Pfam" id="PF00293">
    <property type="entry name" value="NUDIX"/>
    <property type="match status" value="1"/>
</dbReference>
<dbReference type="GO" id="GO:0071543">
    <property type="term" value="P:diphosphoinositol polyphosphate metabolic process"/>
    <property type="evidence" value="ECO:0007669"/>
    <property type="project" value="TreeGrafter"/>
</dbReference>
<dbReference type="PROSITE" id="PS51462">
    <property type="entry name" value="NUDIX"/>
    <property type="match status" value="1"/>
</dbReference>
<dbReference type="OrthoDB" id="2011998at2759"/>
<evidence type="ECO:0000256" key="3">
    <source>
        <dbReference type="SAM" id="MobiDB-lite"/>
    </source>
</evidence>
<evidence type="ECO:0000256" key="2">
    <source>
        <dbReference type="ARBA" id="ARBA00022801"/>
    </source>
</evidence>
<dbReference type="GO" id="GO:0005634">
    <property type="term" value="C:nucleus"/>
    <property type="evidence" value="ECO:0007669"/>
    <property type="project" value="TreeGrafter"/>
</dbReference>
<dbReference type="InterPro" id="IPR000086">
    <property type="entry name" value="NUDIX_hydrolase_dom"/>
</dbReference>
<gene>
    <name evidence="5" type="ORF">C6P46_006762</name>
</gene>
<dbReference type="GO" id="GO:1901911">
    <property type="term" value="P:adenosine 5'-(hexahydrogen pentaphosphate) catabolic process"/>
    <property type="evidence" value="ECO:0007669"/>
    <property type="project" value="TreeGrafter"/>
</dbReference>
<dbReference type="Gene3D" id="3.90.79.10">
    <property type="entry name" value="Nucleoside Triphosphate Pyrophosphohydrolase"/>
    <property type="match status" value="1"/>
</dbReference>
<evidence type="ECO:0000256" key="1">
    <source>
        <dbReference type="ARBA" id="ARBA00022723"/>
    </source>
</evidence>
<feature type="compositionally biased region" description="Low complexity" evidence="3">
    <location>
        <begin position="182"/>
        <end position="195"/>
    </location>
</feature>
<sequence>MASPRSVAVAIIFASPPASPPRDTAAAHDSHAIAPDKGDEEEGPTFLLVSSRKKKNRYVFPKGGIEHGERSPEAAERESWEEAGLRPGTARHLTHLLVLQDPSAHILSPSSDIDSPSFVASCQYSFELFYLPPPPPPSSASAEARIPNNTENLASSTAASAEPATDSEAKAKEDGSPSSHNARIPPSDADPPAIATSSLPTAYESAYLSPTWPESTERDRVLVRGWRALENAVCWGRREQVMREAIRQARHWIEEEQQGEEQELGRIPDAERQSGEVQPA</sequence>
<dbReference type="GO" id="GO:0008486">
    <property type="term" value="F:diphosphoinositol-polyphosphate diphosphatase activity"/>
    <property type="evidence" value="ECO:0007669"/>
    <property type="project" value="TreeGrafter"/>
</dbReference>
<feature type="compositionally biased region" description="Low complexity" evidence="3">
    <location>
        <begin position="154"/>
        <end position="166"/>
    </location>
</feature>
<protein>
    <recommendedName>
        <fullName evidence="4">Nudix hydrolase domain-containing protein</fullName>
    </recommendedName>
</protein>
<feature type="region of interest" description="Disordered" evidence="3">
    <location>
        <begin position="154"/>
        <end position="196"/>
    </location>
</feature>
<organism evidence="5 6">
    <name type="scientific">Rhodotorula mucilaginosa</name>
    <name type="common">Yeast</name>
    <name type="synonym">Rhodotorula rubra</name>
    <dbReference type="NCBI Taxonomy" id="5537"/>
    <lineage>
        <taxon>Eukaryota</taxon>
        <taxon>Fungi</taxon>
        <taxon>Dikarya</taxon>
        <taxon>Basidiomycota</taxon>
        <taxon>Pucciniomycotina</taxon>
        <taxon>Microbotryomycetes</taxon>
        <taxon>Sporidiobolales</taxon>
        <taxon>Sporidiobolaceae</taxon>
        <taxon>Rhodotorula</taxon>
    </lineage>
</organism>
<name>A0A9P7B3R5_RHOMI</name>
<reference evidence="5 6" key="1">
    <citation type="submission" date="2020-11" db="EMBL/GenBank/DDBJ databases">
        <title>Kefir isolates.</title>
        <authorList>
            <person name="Marcisauskas S."/>
            <person name="Kim Y."/>
            <person name="Blasche S."/>
        </authorList>
    </citation>
    <scope>NUCLEOTIDE SEQUENCE [LARGE SCALE GENOMIC DNA]</scope>
    <source>
        <strain evidence="5 6">KR</strain>
    </source>
</reference>
<dbReference type="SUPFAM" id="SSF55811">
    <property type="entry name" value="Nudix"/>
    <property type="match status" value="1"/>
</dbReference>
<dbReference type="PANTHER" id="PTHR12629:SF0">
    <property type="entry name" value="DIPHOSPHOINOSITOL-POLYPHOSPHATE DIPHOSPHATASE"/>
    <property type="match status" value="1"/>
</dbReference>
<dbReference type="Proteomes" id="UP000777482">
    <property type="component" value="Unassembled WGS sequence"/>
</dbReference>
<dbReference type="GO" id="GO:0000298">
    <property type="term" value="F:endopolyphosphatase activity"/>
    <property type="evidence" value="ECO:0007669"/>
    <property type="project" value="TreeGrafter"/>
</dbReference>
<feature type="region of interest" description="Disordered" evidence="3">
    <location>
        <begin position="15"/>
        <end position="43"/>
    </location>
</feature>
<evidence type="ECO:0000313" key="6">
    <source>
        <dbReference type="Proteomes" id="UP000777482"/>
    </source>
</evidence>
<dbReference type="GO" id="GO:0005737">
    <property type="term" value="C:cytoplasm"/>
    <property type="evidence" value="ECO:0007669"/>
    <property type="project" value="TreeGrafter"/>
</dbReference>
<dbReference type="GO" id="GO:1901909">
    <property type="term" value="P:diadenosine hexaphosphate catabolic process"/>
    <property type="evidence" value="ECO:0007669"/>
    <property type="project" value="TreeGrafter"/>
</dbReference>
<feature type="region of interest" description="Disordered" evidence="3">
    <location>
        <begin position="253"/>
        <end position="280"/>
    </location>
</feature>
<accession>A0A9P7B3R5</accession>
<feature type="compositionally biased region" description="Basic and acidic residues" evidence="3">
    <location>
        <begin position="25"/>
        <end position="37"/>
    </location>
</feature>
<keyword evidence="2" id="KW-0378">Hydrolase</keyword>
<dbReference type="PANTHER" id="PTHR12629">
    <property type="entry name" value="DIPHOSPHOINOSITOL POLYPHOSPHATE PHOSPHOHYDROLASE"/>
    <property type="match status" value="1"/>
</dbReference>
<keyword evidence="6" id="KW-1185">Reference proteome</keyword>
<dbReference type="PROSITE" id="PS00893">
    <property type="entry name" value="NUDIX_BOX"/>
    <property type="match status" value="1"/>
</dbReference>
<keyword evidence="1" id="KW-0479">Metal-binding</keyword>
<dbReference type="GO" id="GO:1901907">
    <property type="term" value="P:diadenosine pentaphosphate catabolic process"/>
    <property type="evidence" value="ECO:0007669"/>
    <property type="project" value="TreeGrafter"/>
</dbReference>
<evidence type="ECO:0000259" key="4">
    <source>
        <dbReference type="PROSITE" id="PS51462"/>
    </source>
</evidence>
<evidence type="ECO:0000313" key="5">
    <source>
        <dbReference type="EMBL" id="KAG0656932.1"/>
    </source>
</evidence>
<feature type="region of interest" description="Disordered" evidence="3">
    <location>
        <begin position="61"/>
        <end position="84"/>
    </location>
</feature>
<feature type="compositionally biased region" description="Basic and acidic residues" evidence="3">
    <location>
        <begin position="263"/>
        <end position="274"/>
    </location>
</feature>
<proteinExistence type="predicted"/>
<dbReference type="GO" id="GO:0034432">
    <property type="term" value="F:bis(5'-adenosyl)-pentaphosphatase activity"/>
    <property type="evidence" value="ECO:0007669"/>
    <property type="project" value="TreeGrafter"/>
</dbReference>
<feature type="domain" description="Nudix hydrolase" evidence="4">
    <location>
        <begin position="4"/>
        <end position="172"/>
    </location>
</feature>
<dbReference type="AlphaFoldDB" id="A0A9P7B3R5"/>
<feature type="compositionally biased region" description="Basic and acidic residues" evidence="3">
    <location>
        <begin position="64"/>
        <end position="84"/>
    </location>
</feature>
<comment type="caution">
    <text evidence="5">The sequence shown here is derived from an EMBL/GenBank/DDBJ whole genome shotgun (WGS) entry which is preliminary data.</text>
</comment>
<dbReference type="InterPro" id="IPR020084">
    <property type="entry name" value="NUDIX_hydrolase_CS"/>
</dbReference>